<reference evidence="1 2" key="1">
    <citation type="journal article" date="2014" name="PLoS ONE">
        <title>Genome Information of Methylobacterium oryzae, a Plant-Probiotic Methylotroph in the Phyllosphere.</title>
        <authorList>
            <person name="Kwak M.J."/>
            <person name="Jeong H."/>
            <person name="Madhaiyan M."/>
            <person name="Lee Y."/>
            <person name="Sa T.M."/>
            <person name="Oh T.K."/>
            <person name="Kim J.F."/>
        </authorList>
    </citation>
    <scope>NUCLEOTIDE SEQUENCE [LARGE SCALE GENOMIC DNA]</scope>
    <source>
        <strain evidence="1 2">CBMB20</strain>
    </source>
</reference>
<dbReference type="KEGG" id="mor:MOC_1600"/>
<name>A0A089NS51_9HYPH</name>
<proteinExistence type="predicted"/>
<dbReference type="InterPro" id="IPR053842">
    <property type="entry name" value="NikA-like"/>
</dbReference>
<dbReference type="Proteomes" id="UP000029492">
    <property type="component" value="Chromosome"/>
</dbReference>
<evidence type="ECO:0000313" key="2">
    <source>
        <dbReference type="Proteomes" id="UP000029492"/>
    </source>
</evidence>
<dbReference type="EMBL" id="CP003811">
    <property type="protein sequence ID" value="AIQ89355.1"/>
    <property type="molecule type" value="Genomic_DNA"/>
</dbReference>
<dbReference type="AlphaFoldDB" id="A0A089NS51"/>
<keyword evidence="2" id="KW-1185">Reference proteome</keyword>
<dbReference type="RefSeq" id="WP_043756406.1">
    <property type="nucleotide sequence ID" value="NZ_CP003811.1"/>
</dbReference>
<dbReference type="Pfam" id="PF21983">
    <property type="entry name" value="NikA-like"/>
    <property type="match status" value="1"/>
</dbReference>
<gene>
    <name evidence="1" type="ORF">MOC_1600</name>
</gene>
<dbReference type="HOGENOM" id="CLU_153115_1_0_5"/>
<protein>
    <submittedName>
        <fullName evidence="1">Protein of unassigned function</fullName>
    </submittedName>
</protein>
<organism evidence="1 2">
    <name type="scientific">Methylobacterium oryzae CBMB20</name>
    <dbReference type="NCBI Taxonomy" id="693986"/>
    <lineage>
        <taxon>Bacteria</taxon>
        <taxon>Pseudomonadati</taxon>
        <taxon>Pseudomonadota</taxon>
        <taxon>Alphaproteobacteria</taxon>
        <taxon>Hyphomicrobiales</taxon>
        <taxon>Methylobacteriaceae</taxon>
        <taxon>Methylobacterium</taxon>
    </lineage>
</organism>
<sequence>MPGSRRSEKRRRSAQTQLRLYPEERDRYAAEAAVAGLTLAALARKRLAQQHVVARVDAELINELRRIGGLLKAAMHKPWLAQDARRALAEIGAAIAHLGGHPAGPAR</sequence>
<accession>A0A089NS51</accession>
<evidence type="ECO:0000313" key="1">
    <source>
        <dbReference type="EMBL" id="AIQ89355.1"/>
    </source>
</evidence>